<feature type="compositionally biased region" description="Basic and acidic residues" evidence="4">
    <location>
        <begin position="202"/>
        <end position="212"/>
    </location>
</feature>
<dbReference type="Proteomes" id="UP000504606">
    <property type="component" value="Unplaced"/>
</dbReference>
<evidence type="ECO:0000313" key="7">
    <source>
        <dbReference type="RefSeq" id="XP_052123871.1"/>
    </source>
</evidence>
<dbReference type="PRINTS" id="PR00454">
    <property type="entry name" value="ETSDOMAIN"/>
</dbReference>
<dbReference type="Pfam" id="PF00178">
    <property type="entry name" value="Ets"/>
    <property type="match status" value="1"/>
</dbReference>
<sequence length="675" mass="78393">MDLSQRFLRKPPPAAPDPEARPVPRPLDQLHQLQQRGALPALPCYADHPGVQLQHQLSHLPHRSQLPQPHPYQLLPVDPLRPHPLHSLQDYQHPLLDPGTPGPTGPPGPPGPPSHSYDLQWPPTERSQWRRWRLQQLQQQKLQQQQLQQQRQQLQHQQLQQLQQQQLHQQQLQQQQLQQQQHLRKQRQIKKQQQLHQQQRLHQQEELQRQRELHSQLKEQQLQLQRLQRVQAPPPQAPCLYGAPPLPAPLPLHFGSPRGSAFRRVGQSGPAPLLDRPTPTGHERMPPQPPVLVEKLNNYNYSNTLNNEKLHFQGLRLPGPDMLSGRELTHLEKHERNAFSTSPAASDIFDRPLPRSIKTERSVLQYLDDLPKTDRDVDRLLVNTSPLSENELPIKKRKQRVTDSNSESGDSTITKLFPSPRYFCELTASSNLCYKCKHMRKMEALPGPTGKFNNWNSLQVQQWLLRELKAHYPEMSSNIVCCLLQKLEGRNGIVLSTYTRKELRKNLDSIEGYQAIYDLICEKLASESQTFWDSSDNEAITNESVSNVTNDPSTTMVGQRTRTTAIKPRRRRDKCVGQLWEFIYNLLEREESNPSVVTWENKEEKLFRIVNTEEIARLWGDHKGNKNMTYANMSRTMRYYREGNGAFVRNDRKRVYGFGPKADFQRLQAKLAKRK</sequence>
<keyword evidence="6" id="KW-1185">Reference proteome</keyword>
<keyword evidence="2 3" id="KW-0238">DNA-binding</keyword>
<evidence type="ECO:0000259" key="5">
    <source>
        <dbReference type="PROSITE" id="PS50061"/>
    </source>
</evidence>
<evidence type="ECO:0000256" key="3">
    <source>
        <dbReference type="RuleBase" id="RU004019"/>
    </source>
</evidence>
<dbReference type="GO" id="GO:0043565">
    <property type="term" value="F:sequence-specific DNA binding"/>
    <property type="evidence" value="ECO:0007669"/>
    <property type="project" value="InterPro"/>
</dbReference>
<gene>
    <name evidence="7" type="primary">LOC113209879</name>
</gene>
<feature type="region of interest" description="Disordered" evidence="4">
    <location>
        <begin position="62"/>
        <end position="121"/>
    </location>
</feature>
<evidence type="ECO:0000313" key="6">
    <source>
        <dbReference type="Proteomes" id="UP000504606"/>
    </source>
</evidence>
<dbReference type="OrthoDB" id="5975550at2759"/>
<reference evidence="7" key="1">
    <citation type="submission" date="2025-08" db="UniProtKB">
        <authorList>
            <consortium name="RefSeq"/>
        </authorList>
    </citation>
    <scope>IDENTIFICATION</scope>
    <source>
        <tissue evidence="7">Whole organism</tissue>
    </source>
</reference>
<evidence type="ECO:0000256" key="4">
    <source>
        <dbReference type="SAM" id="MobiDB-lite"/>
    </source>
</evidence>
<proteinExistence type="inferred from homology"/>
<organism evidence="6 7">
    <name type="scientific">Frankliniella occidentalis</name>
    <name type="common">Western flower thrips</name>
    <name type="synonym">Euthrips occidentalis</name>
    <dbReference type="NCBI Taxonomy" id="133901"/>
    <lineage>
        <taxon>Eukaryota</taxon>
        <taxon>Metazoa</taxon>
        <taxon>Ecdysozoa</taxon>
        <taxon>Arthropoda</taxon>
        <taxon>Hexapoda</taxon>
        <taxon>Insecta</taxon>
        <taxon>Pterygota</taxon>
        <taxon>Neoptera</taxon>
        <taxon>Paraneoptera</taxon>
        <taxon>Thysanoptera</taxon>
        <taxon>Terebrantia</taxon>
        <taxon>Thripoidea</taxon>
        <taxon>Thripidae</taxon>
        <taxon>Frankliniella</taxon>
    </lineage>
</organism>
<feature type="compositionally biased region" description="Low complexity" evidence="4">
    <location>
        <begin position="65"/>
        <end position="76"/>
    </location>
</feature>
<dbReference type="RefSeq" id="XP_052123871.1">
    <property type="nucleotide sequence ID" value="XM_052267911.1"/>
</dbReference>
<dbReference type="SUPFAM" id="SSF46785">
    <property type="entry name" value="Winged helix' DNA-binding domain"/>
    <property type="match status" value="1"/>
</dbReference>
<evidence type="ECO:0000256" key="1">
    <source>
        <dbReference type="ARBA" id="ARBA00005562"/>
    </source>
</evidence>
<dbReference type="InterPro" id="IPR046328">
    <property type="entry name" value="ETS_fam"/>
</dbReference>
<name>A0A9C6WW94_FRAOC</name>
<feature type="region of interest" description="Disordered" evidence="4">
    <location>
        <begin position="188"/>
        <end position="212"/>
    </location>
</feature>
<comment type="similarity">
    <text evidence="1 3">Belongs to the ETS family.</text>
</comment>
<comment type="subcellular location">
    <subcellularLocation>
        <location evidence="3">Nucleus</location>
    </subcellularLocation>
</comment>
<protein>
    <submittedName>
        <fullName evidence="7">Uncharacterized protein LOC113209879 isoform X1</fullName>
    </submittedName>
</protein>
<dbReference type="PANTHER" id="PTHR11849:SF190">
    <property type="entry name" value="ETS-DOMAIN PROTEIN"/>
    <property type="match status" value="1"/>
</dbReference>
<dbReference type="GO" id="GO:0030154">
    <property type="term" value="P:cell differentiation"/>
    <property type="evidence" value="ECO:0007669"/>
    <property type="project" value="TreeGrafter"/>
</dbReference>
<feature type="compositionally biased region" description="Pro residues" evidence="4">
    <location>
        <begin position="100"/>
        <end position="113"/>
    </location>
</feature>
<feature type="compositionally biased region" description="Pro residues" evidence="4">
    <location>
        <begin position="10"/>
        <end position="25"/>
    </location>
</feature>
<dbReference type="SMART" id="SM00413">
    <property type="entry name" value="ETS"/>
    <property type="match status" value="1"/>
</dbReference>
<accession>A0A9C6WW94</accession>
<feature type="region of interest" description="Disordered" evidence="4">
    <location>
        <begin position="1"/>
        <end position="46"/>
    </location>
</feature>
<keyword evidence="3" id="KW-0539">Nucleus</keyword>
<evidence type="ECO:0000256" key="2">
    <source>
        <dbReference type="ARBA" id="ARBA00023125"/>
    </source>
</evidence>
<dbReference type="InterPro" id="IPR036388">
    <property type="entry name" value="WH-like_DNA-bd_sf"/>
</dbReference>
<dbReference type="InterPro" id="IPR036390">
    <property type="entry name" value="WH_DNA-bd_sf"/>
</dbReference>
<feature type="domain" description="ETS" evidence="5">
    <location>
        <begin position="577"/>
        <end position="659"/>
    </location>
</feature>
<dbReference type="Gene3D" id="1.10.10.10">
    <property type="entry name" value="Winged helix-like DNA-binding domain superfamily/Winged helix DNA-binding domain"/>
    <property type="match status" value="1"/>
</dbReference>
<dbReference type="KEGG" id="foc:113209879"/>
<dbReference type="InterPro" id="IPR000418">
    <property type="entry name" value="Ets_dom"/>
</dbReference>
<feature type="compositionally biased region" description="Low complexity" evidence="4">
    <location>
        <begin position="191"/>
        <end position="201"/>
    </location>
</feature>
<dbReference type="GeneID" id="113209879"/>
<dbReference type="AlphaFoldDB" id="A0A9C6WW94"/>
<dbReference type="PROSITE" id="PS50061">
    <property type="entry name" value="ETS_DOMAIN_3"/>
    <property type="match status" value="1"/>
</dbReference>
<dbReference type="PANTHER" id="PTHR11849">
    <property type="entry name" value="ETS"/>
    <property type="match status" value="1"/>
</dbReference>
<feature type="region of interest" description="Disordered" evidence="4">
    <location>
        <begin position="261"/>
        <end position="286"/>
    </location>
</feature>
<dbReference type="GO" id="GO:0005634">
    <property type="term" value="C:nucleus"/>
    <property type="evidence" value="ECO:0007669"/>
    <property type="project" value="UniProtKB-SubCell"/>
</dbReference>
<dbReference type="GO" id="GO:0000981">
    <property type="term" value="F:DNA-binding transcription factor activity, RNA polymerase II-specific"/>
    <property type="evidence" value="ECO:0007669"/>
    <property type="project" value="TreeGrafter"/>
</dbReference>